<evidence type="ECO:0000256" key="5">
    <source>
        <dbReference type="ARBA" id="ARBA00022725"/>
    </source>
</evidence>
<protein>
    <recommendedName>
        <fullName evidence="13">Olfactory receptor</fullName>
    </recommendedName>
</protein>
<evidence type="ECO:0000256" key="4">
    <source>
        <dbReference type="ARBA" id="ARBA00022692"/>
    </source>
</evidence>
<dbReference type="GO" id="GO:0004930">
    <property type="term" value="F:G protein-coupled receptor activity"/>
    <property type="evidence" value="ECO:0007669"/>
    <property type="project" value="UniProtKB-KW"/>
</dbReference>
<comment type="similarity">
    <text evidence="12">Belongs to the G-protein coupled receptor 1 family.</text>
</comment>
<evidence type="ECO:0000313" key="16">
    <source>
        <dbReference type="RefSeq" id="XP_054850360.1"/>
    </source>
</evidence>
<evidence type="ECO:0000259" key="14">
    <source>
        <dbReference type="PROSITE" id="PS50262"/>
    </source>
</evidence>
<keyword evidence="5 13" id="KW-0552">Olfaction</keyword>
<dbReference type="Pfam" id="PF13853">
    <property type="entry name" value="7tm_4"/>
    <property type="match status" value="1"/>
</dbReference>
<dbReference type="PANTHER" id="PTHR26454:SF53">
    <property type="entry name" value="OLFACTORY RECEPTOR 6J1"/>
    <property type="match status" value="1"/>
</dbReference>
<evidence type="ECO:0000256" key="13">
    <source>
        <dbReference type="RuleBase" id="RU363047"/>
    </source>
</evidence>
<feature type="transmembrane region" description="Helical" evidence="13">
    <location>
        <begin position="139"/>
        <end position="162"/>
    </location>
</feature>
<dbReference type="PRINTS" id="PR00245">
    <property type="entry name" value="OLFACTORYR"/>
</dbReference>
<keyword evidence="4 12" id="KW-0812">Transmembrane</keyword>
<keyword evidence="3 13" id="KW-0716">Sensory transduction</keyword>
<dbReference type="PRINTS" id="PR00237">
    <property type="entry name" value="GPCRRHODOPSN"/>
</dbReference>
<comment type="subcellular location">
    <subcellularLocation>
        <location evidence="1 13">Cell membrane</location>
        <topology evidence="1 13">Multi-pass membrane protein</topology>
    </subcellularLocation>
</comment>
<dbReference type="GeneID" id="129339806"/>
<dbReference type="GO" id="GO:0004984">
    <property type="term" value="F:olfactory receptor activity"/>
    <property type="evidence" value="ECO:0007669"/>
    <property type="project" value="InterPro"/>
</dbReference>
<name>A0AA97K2Q9_EUBMA</name>
<keyword evidence="9 12" id="KW-0675">Receptor</keyword>
<feature type="transmembrane region" description="Helical" evidence="13">
    <location>
        <begin position="61"/>
        <end position="80"/>
    </location>
</feature>
<keyword evidence="8 13" id="KW-0472">Membrane</keyword>
<dbReference type="RefSeq" id="XP_054850360.1">
    <property type="nucleotide sequence ID" value="XM_054994385.1"/>
</dbReference>
<sequence>METLNRTVTEFILLGFSMGHQEEILLAVLFLAMYITSLAGNILIFCIVLGNTQLHTPMYFFLSNFSILDIMFTSVISPQLLWNLFSGDKSISFSACMAQLYFYFLLGTVEFFFLTSMSYDRYAAICKPLHYHTIMSSEVCAKIGLACWLCGFLSVLCPIIQISRLSFCKSNSINHFFCDSGPLLELSCSNIRFIELMDFMLSSVVIVGSAILTLISYSCIISTILLIPTTSSRKKAFDTCATHLTLISISCGISIFTYVTPSQKETLNAHKVPAILTTTVCPFLNPFLFTLKNESVRDALRKTVRKTRDIIIECFLTTRKGNTVVLGESH</sequence>
<dbReference type="InterPro" id="IPR000276">
    <property type="entry name" value="GPCR_Rhodpsn"/>
</dbReference>
<keyword evidence="10" id="KW-0325">Glycoprotein</keyword>
<feature type="transmembrane region" description="Helical" evidence="13">
    <location>
        <begin position="272"/>
        <end position="291"/>
    </location>
</feature>
<keyword evidence="7 12" id="KW-0297">G-protein coupled receptor</keyword>
<evidence type="ECO:0000256" key="1">
    <source>
        <dbReference type="ARBA" id="ARBA00004651"/>
    </source>
</evidence>
<dbReference type="AlphaFoldDB" id="A0AA97K2Q9"/>
<evidence type="ECO:0000256" key="2">
    <source>
        <dbReference type="ARBA" id="ARBA00022475"/>
    </source>
</evidence>
<evidence type="ECO:0000256" key="3">
    <source>
        <dbReference type="ARBA" id="ARBA00022606"/>
    </source>
</evidence>
<gene>
    <name evidence="16" type="primary">LOC129339806</name>
</gene>
<evidence type="ECO:0000256" key="8">
    <source>
        <dbReference type="ARBA" id="ARBA00023136"/>
    </source>
</evidence>
<dbReference type="PROSITE" id="PS50262">
    <property type="entry name" value="G_PROTEIN_RECEP_F1_2"/>
    <property type="match status" value="1"/>
</dbReference>
<evidence type="ECO:0000256" key="11">
    <source>
        <dbReference type="ARBA" id="ARBA00023224"/>
    </source>
</evidence>
<keyword evidence="15" id="KW-1185">Reference proteome</keyword>
<keyword evidence="2 13" id="KW-1003">Cell membrane</keyword>
<dbReference type="KEGG" id="emc:129339806"/>
<dbReference type="CDD" id="cd15912">
    <property type="entry name" value="7tmA_OR6C-like"/>
    <property type="match status" value="1"/>
</dbReference>
<evidence type="ECO:0000256" key="12">
    <source>
        <dbReference type="RuleBase" id="RU000688"/>
    </source>
</evidence>
<dbReference type="InterPro" id="IPR047132">
    <property type="entry name" value="Olfact_rcpt_6C-like"/>
</dbReference>
<feature type="domain" description="G-protein coupled receptors family 1 profile" evidence="14">
    <location>
        <begin position="40"/>
        <end position="289"/>
    </location>
</feature>
<evidence type="ECO:0000313" key="15">
    <source>
        <dbReference type="Proteomes" id="UP001190640"/>
    </source>
</evidence>
<dbReference type="FunFam" id="1.20.1070.10:FF:000010">
    <property type="entry name" value="Olfactory receptor"/>
    <property type="match status" value="1"/>
</dbReference>
<feature type="transmembrane region" description="Helical" evidence="13">
    <location>
        <begin position="24"/>
        <end position="49"/>
    </location>
</feature>
<evidence type="ECO:0000256" key="9">
    <source>
        <dbReference type="ARBA" id="ARBA00023170"/>
    </source>
</evidence>
<evidence type="ECO:0000256" key="6">
    <source>
        <dbReference type="ARBA" id="ARBA00022989"/>
    </source>
</evidence>
<feature type="transmembrane region" description="Helical" evidence="13">
    <location>
        <begin position="100"/>
        <end position="119"/>
    </location>
</feature>
<evidence type="ECO:0000256" key="7">
    <source>
        <dbReference type="ARBA" id="ARBA00023040"/>
    </source>
</evidence>
<feature type="transmembrane region" description="Helical" evidence="13">
    <location>
        <begin position="239"/>
        <end position="260"/>
    </location>
</feature>
<feature type="transmembrane region" description="Helical" evidence="13">
    <location>
        <begin position="199"/>
        <end position="227"/>
    </location>
</feature>
<keyword evidence="6 13" id="KW-1133">Transmembrane helix</keyword>
<dbReference type="PROSITE" id="PS00237">
    <property type="entry name" value="G_PROTEIN_RECEP_F1_1"/>
    <property type="match status" value="1"/>
</dbReference>
<dbReference type="GO" id="GO:0005886">
    <property type="term" value="C:plasma membrane"/>
    <property type="evidence" value="ECO:0007669"/>
    <property type="project" value="UniProtKB-SubCell"/>
</dbReference>
<reference evidence="16" key="1">
    <citation type="submission" date="2025-08" db="UniProtKB">
        <authorList>
            <consortium name="RefSeq"/>
        </authorList>
    </citation>
    <scope>IDENTIFICATION</scope>
    <source>
        <tissue evidence="16">Blood</tissue>
    </source>
</reference>
<keyword evidence="11 12" id="KW-0807">Transducer</keyword>
<dbReference type="InterPro" id="IPR000725">
    <property type="entry name" value="Olfact_rcpt"/>
</dbReference>
<organism evidence="15 16">
    <name type="scientific">Eublepharis macularius</name>
    <name type="common">Leopard gecko</name>
    <name type="synonym">Cyrtodactylus macularius</name>
    <dbReference type="NCBI Taxonomy" id="481883"/>
    <lineage>
        <taxon>Eukaryota</taxon>
        <taxon>Metazoa</taxon>
        <taxon>Chordata</taxon>
        <taxon>Craniata</taxon>
        <taxon>Vertebrata</taxon>
        <taxon>Euteleostomi</taxon>
        <taxon>Lepidosauria</taxon>
        <taxon>Squamata</taxon>
        <taxon>Bifurcata</taxon>
        <taxon>Gekkota</taxon>
        <taxon>Eublepharidae</taxon>
        <taxon>Eublepharinae</taxon>
        <taxon>Eublepharis</taxon>
    </lineage>
</organism>
<accession>A0AA97K2Q9</accession>
<dbReference type="PANTHER" id="PTHR26454">
    <property type="entry name" value="OLFACTORY RECEPTOR"/>
    <property type="match status" value="1"/>
</dbReference>
<dbReference type="Gene3D" id="1.20.1070.10">
    <property type="entry name" value="Rhodopsin 7-helix transmembrane proteins"/>
    <property type="match status" value="1"/>
</dbReference>
<proteinExistence type="inferred from homology"/>
<dbReference type="Proteomes" id="UP001190640">
    <property type="component" value="Chromosome 12"/>
</dbReference>
<dbReference type="SUPFAM" id="SSF81321">
    <property type="entry name" value="Family A G protein-coupled receptor-like"/>
    <property type="match status" value="1"/>
</dbReference>
<dbReference type="InterPro" id="IPR017452">
    <property type="entry name" value="GPCR_Rhodpsn_7TM"/>
</dbReference>
<evidence type="ECO:0000256" key="10">
    <source>
        <dbReference type="ARBA" id="ARBA00023180"/>
    </source>
</evidence>